<reference evidence="3" key="1">
    <citation type="submission" date="2020-07" db="EMBL/GenBank/DDBJ databases">
        <authorList>
            <person name="Partida-Martinez L."/>
            <person name="Huntemann M."/>
            <person name="Clum A."/>
            <person name="Wang J."/>
            <person name="Palaniappan K."/>
            <person name="Ritter S."/>
            <person name="Chen I.-M."/>
            <person name="Stamatis D."/>
            <person name="Reddy T."/>
            <person name="O'Malley R."/>
            <person name="Daum C."/>
            <person name="Shapiro N."/>
            <person name="Ivanova N."/>
            <person name="Kyrpides N."/>
            <person name="Woyke T."/>
        </authorList>
    </citation>
    <scope>NUCLEOTIDE SEQUENCE [LARGE SCALE GENOMIC DNA]</scope>
    <source>
        <strain evidence="3">AT2.8</strain>
    </source>
</reference>
<keyword evidence="1" id="KW-0472">Membrane</keyword>
<keyword evidence="1" id="KW-1133">Transmembrane helix</keyword>
<organism evidence="2 3">
    <name type="scientific">Neobacillus niacini</name>
    <dbReference type="NCBI Taxonomy" id="86668"/>
    <lineage>
        <taxon>Bacteria</taxon>
        <taxon>Bacillati</taxon>
        <taxon>Bacillota</taxon>
        <taxon>Bacilli</taxon>
        <taxon>Bacillales</taxon>
        <taxon>Bacillaceae</taxon>
        <taxon>Neobacillus</taxon>
    </lineage>
</organism>
<dbReference type="Proteomes" id="UP000548423">
    <property type="component" value="Unassembled WGS sequence"/>
</dbReference>
<name>A0A852THC3_9BACI</name>
<dbReference type="EMBL" id="JACCBX010000009">
    <property type="protein sequence ID" value="NYE07589.1"/>
    <property type="molecule type" value="Genomic_DNA"/>
</dbReference>
<keyword evidence="1" id="KW-0812">Transmembrane</keyword>
<proteinExistence type="predicted"/>
<sequence>MKKNISKVLFFAGIAVMILGIISNVDSTLHFHATQFVPEGEKPDPLRVGQFIRDIIYPIYDGLILIGLSYLLNFVKKD</sequence>
<feature type="transmembrane region" description="Helical" evidence="1">
    <location>
        <begin position="55"/>
        <end position="75"/>
    </location>
</feature>
<evidence type="ECO:0000313" key="2">
    <source>
        <dbReference type="EMBL" id="NYE07589.1"/>
    </source>
</evidence>
<evidence type="ECO:0000313" key="3">
    <source>
        <dbReference type="Proteomes" id="UP000548423"/>
    </source>
</evidence>
<gene>
    <name evidence="2" type="ORF">F4694_004400</name>
</gene>
<dbReference type="AlphaFoldDB" id="A0A852THC3"/>
<accession>A0A852THC3</accession>
<protein>
    <submittedName>
        <fullName evidence="2">Uncharacterized protein</fullName>
    </submittedName>
</protein>
<reference evidence="3" key="2">
    <citation type="submission" date="2020-08" db="EMBL/GenBank/DDBJ databases">
        <title>The Agave Microbiome: Exploring the role of microbial communities in plant adaptations to desert environments.</title>
        <authorList>
            <person name="Partida-Martinez L.P."/>
        </authorList>
    </citation>
    <scope>NUCLEOTIDE SEQUENCE [LARGE SCALE GENOMIC DNA]</scope>
    <source>
        <strain evidence="3">AT2.8</strain>
    </source>
</reference>
<evidence type="ECO:0000256" key="1">
    <source>
        <dbReference type="SAM" id="Phobius"/>
    </source>
</evidence>
<comment type="caution">
    <text evidence="2">The sequence shown here is derived from an EMBL/GenBank/DDBJ whole genome shotgun (WGS) entry which is preliminary data.</text>
</comment>